<feature type="transmembrane region" description="Helical" evidence="1">
    <location>
        <begin position="141"/>
        <end position="165"/>
    </location>
</feature>
<dbReference type="Pfam" id="PF24368">
    <property type="entry name" value="DUF7524"/>
    <property type="match status" value="1"/>
</dbReference>
<evidence type="ECO:0000256" key="1">
    <source>
        <dbReference type="SAM" id="Phobius"/>
    </source>
</evidence>
<protein>
    <submittedName>
        <fullName evidence="2">Uncharacterized protein</fullName>
    </submittedName>
</protein>
<name>A0A3N6M9P0_9EURY</name>
<dbReference type="RefSeq" id="WP_124178361.1">
    <property type="nucleotide sequence ID" value="NZ_REFY01000003.1"/>
</dbReference>
<proteinExistence type="predicted"/>
<gene>
    <name evidence="2" type="ORF">EA462_09760</name>
</gene>
<sequence length="193" mass="20504">MSGTQITVYVNRGTTDSLEAETESIETHRTFTLDLQGYERPAHVHCRILGDLDRIVSIDQSNYYLEPGVETGVPVEIDSARIDEPVDGQLEIVTGYGAESLTIDLTVTPAPDTGIDVDRSLSKPSRPTPEPSPFEQLFSRLVLDTSAIAVLALGAIAVAIATITAATIGGLMALIGLAIVGAGVLVALWLLLY</sequence>
<feature type="transmembrane region" description="Helical" evidence="1">
    <location>
        <begin position="171"/>
        <end position="192"/>
    </location>
</feature>
<keyword evidence="1" id="KW-1133">Transmembrane helix</keyword>
<keyword evidence="1" id="KW-0812">Transmembrane</keyword>
<dbReference type="Proteomes" id="UP000273828">
    <property type="component" value="Unassembled WGS sequence"/>
</dbReference>
<evidence type="ECO:0000313" key="3">
    <source>
        <dbReference type="Proteomes" id="UP000273828"/>
    </source>
</evidence>
<keyword evidence="1" id="KW-0472">Membrane</keyword>
<accession>A0A3N6M9P0</accession>
<dbReference type="OrthoDB" id="282430at2157"/>
<dbReference type="AlphaFoldDB" id="A0A3N6M9P0"/>
<organism evidence="2 3">
    <name type="scientific">Natrarchaeobius halalkaliphilus</name>
    <dbReference type="NCBI Taxonomy" id="1679091"/>
    <lineage>
        <taxon>Archaea</taxon>
        <taxon>Methanobacteriati</taxon>
        <taxon>Methanobacteriota</taxon>
        <taxon>Stenosarchaea group</taxon>
        <taxon>Halobacteria</taxon>
        <taxon>Halobacteriales</taxon>
        <taxon>Natrialbaceae</taxon>
        <taxon>Natrarchaeobius</taxon>
    </lineage>
</organism>
<evidence type="ECO:0000313" key="2">
    <source>
        <dbReference type="EMBL" id="RQG90256.1"/>
    </source>
</evidence>
<dbReference type="EMBL" id="REFY01000003">
    <property type="protein sequence ID" value="RQG90256.1"/>
    <property type="molecule type" value="Genomic_DNA"/>
</dbReference>
<keyword evidence="3" id="KW-1185">Reference proteome</keyword>
<reference evidence="2 3" key="1">
    <citation type="submission" date="2018-10" db="EMBL/GenBank/DDBJ databases">
        <title>Natrarchaeobius chitinivorans gen. nov., sp. nov., and Natrarchaeobius haloalkaliphilus sp. nov., alkaliphilic, chitin-utilizing haloarchaea from hypersaline alkaline lakes.</title>
        <authorList>
            <person name="Sorokin D.Y."/>
            <person name="Elcheninov A.G."/>
            <person name="Kostrikina N.A."/>
            <person name="Bale N.J."/>
            <person name="Sinninghe Damste J.S."/>
            <person name="Khijniak T.V."/>
            <person name="Kublanov I.V."/>
            <person name="Toshchakov S.V."/>
        </authorList>
    </citation>
    <scope>NUCLEOTIDE SEQUENCE [LARGE SCALE GENOMIC DNA]</scope>
    <source>
        <strain evidence="2 3">AArcht-Sl</strain>
    </source>
</reference>
<comment type="caution">
    <text evidence="2">The sequence shown here is derived from an EMBL/GenBank/DDBJ whole genome shotgun (WGS) entry which is preliminary data.</text>
</comment>
<dbReference type="InterPro" id="IPR055946">
    <property type="entry name" value="DUF7524"/>
</dbReference>